<reference evidence="13 14" key="1">
    <citation type="submission" date="2016-10" db="EMBL/GenBank/DDBJ databases">
        <authorList>
            <person name="de Groot N.N."/>
        </authorList>
    </citation>
    <scope>NUCLEOTIDE SEQUENCE [LARGE SCALE GENOMIC DNA]</scope>
    <source>
        <strain evidence="13 14">DSM 18438</strain>
    </source>
</reference>
<dbReference type="GO" id="GO:0005829">
    <property type="term" value="C:cytosol"/>
    <property type="evidence" value="ECO:0007669"/>
    <property type="project" value="TreeGrafter"/>
</dbReference>
<dbReference type="PANTHER" id="PTHR34981:SF1">
    <property type="entry name" value="CELL DIVISION PROTEIN ZAPA"/>
    <property type="match status" value="1"/>
</dbReference>
<dbReference type="STRING" id="1122252.SAMN05660443_2259"/>
<dbReference type="InterPro" id="IPR042233">
    <property type="entry name" value="Cell_div_ZapA_N"/>
</dbReference>
<gene>
    <name evidence="13" type="ORF">SAMN05660443_2259</name>
</gene>
<dbReference type="SUPFAM" id="SSF102829">
    <property type="entry name" value="Cell division protein ZapA-like"/>
    <property type="match status" value="1"/>
</dbReference>
<dbReference type="Gene3D" id="1.20.5.50">
    <property type="match status" value="1"/>
</dbReference>
<evidence type="ECO:0000256" key="10">
    <source>
        <dbReference type="ARBA" id="ARBA00026068"/>
    </source>
</evidence>
<accession>A0A1I1I814</accession>
<dbReference type="GO" id="GO:0032153">
    <property type="term" value="C:cell division site"/>
    <property type="evidence" value="ECO:0007669"/>
    <property type="project" value="TreeGrafter"/>
</dbReference>
<organism evidence="13 14">
    <name type="scientific">Marinospirillum celere</name>
    <dbReference type="NCBI Taxonomy" id="1122252"/>
    <lineage>
        <taxon>Bacteria</taxon>
        <taxon>Pseudomonadati</taxon>
        <taxon>Pseudomonadota</taxon>
        <taxon>Gammaproteobacteria</taxon>
        <taxon>Oceanospirillales</taxon>
        <taxon>Oceanospirillaceae</taxon>
        <taxon>Marinospirillum</taxon>
    </lineage>
</organism>
<evidence type="ECO:0000256" key="5">
    <source>
        <dbReference type="ARBA" id="ARBA00022618"/>
    </source>
</evidence>
<dbReference type="InterPro" id="IPR007838">
    <property type="entry name" value="Cell_div_ZapA-like"/>
</dbReference>
<evidence type="ECO:0000256" key="7">
    <source>
        <dbReference type="ARBA" id="ARBA00023210"/>
    </source>
</evidence>
<evidence type="ECO:0000256" key="6">
    <source>
        <dbReference type="ARBA" id="ARBA00023054"/>
    </source>
</evidence>
<dbReference type="Pfam" id="PF05164">
    <property type="entry name" value="ZapA"/>
    <property type="match status" value="1"/>
</dbReference>
<evidence type="ECO:0000256" key="4">
    <source>
        <dbReference type="ARBA" id="ARBA00022490"/>
    </source>
</evidence>
<dbReference type="GO" id="GO:0043093">
    <property type="term" value="P:FtsZ-dependent cytokinesis"/>
    <property type="evidence" value="ECO:0007669"/>
    <property type="project" value="TreeGrafter"/>
</dbReference>
<comment type="subunit">
    <text evidence="10">Homodimer. Interacts with FtsZ.</text>
</comment>
<comment type="subcellular location">
    <subcellularLocation>
        <location evidence="1">Cytoplasm</location>
    </subcellularLocation>
</comment>
<dbReference type="GO" id="GO:0000921">
    <property type="term" value="P:septin ring assembly"/>
    <property type="evidence" value="ECO:0007669"/>
    <property type="project" value="TreeGrafter"/>
</dbReference>
<keyword evidence="6 12" id="KW-0175">Coiled coil</keyword>
<evidence type="ECO:0000313" key="14">
    <source>
        <dbReference type="Proteomes" id="UP000199058"/>
    </source>
</evidence>
<proteinExistence type="inferred from homology"/>
<evidence type="ECO:0000256" key="9">
    <source>
        <dbReference type="ARBA" id="ARBA00024910"/>
    </source>
</evidence>
<evidence type="ECO:0000256" key="2">
    <source>
        <dbReference type="ARBA" id="ARBA00010074"/>
    </source>
</evidence>
<keyword evidence="5 13" id="KW-0132">Cell division</keyword>
<dbReference type="RefSeq" id="WP_091963550.1">
    <property type="nucleotide sequence ID" value="NZ_FOLH01000004.1"/>
</dbReference>
<comment type="function">
    <text evidence="9">Activator of cell division through the inhibition of FtsZ GTPase activity, therefore promoting FtsZ assembly into bundles of protofilaments necessary for the formation of the division Z ring. It is recruited early at mid-cell but it is not essential for cell division.</text>
</comment>
<evidence type="ECO:0000256" key="8">
    <source>
        <dbReference type="ARBA" id="ARBA00023306"/>
    </source>
</evidence>
<dbReference type="Gene3D" id="3.30.160.880">
    <property type="entry name" value="Cell division protein ZapA protomer, N-terminal domain"/>
    <property type="match status" value="1"/>
</dbReference>
<evidence type="ECO:0000256" key="11">
    <source>
        <dbReference type="ARBA" id="ARBA00033158"/>
    </source>
</evidence>
<sequence>MSSDKNTTEITLLDRKYLIACPPAEKEDLLRAARYLNEKMSEIRRAGKILSMERLSIMAALNITNEMLQRHDTNHNHEVQIARLTEKLDSALQELEAQVESRKLP</sequence>
<dbReference type="InterPro" id="IPR036192">
    <property type="entry name" value="Cell_div_ZapA-like_sf"/>
</dbReference>
<keyword evidence="4" id="KW-0963">Cytoplasm</keyword>
<dbReference type="EMBL" id="FOLH01000004">
    <property type="protein sequence ID" value="SFC32316.1"/>
    <property type="molecule type" value="Genomic_DNA"/>
</dbReference>
<keyword evidence="14" id="KW-1185">Reference proteome</keyword>
<comment type="similarity">
    <text evidence="2">Belongs to the ZapA family. Type 1 subfamily.</text>
</comment>
<dbReference type="Proteomes" id="UP000199058">
    <property type="component" value="Unassembled WGS sequence"/>
</dbReference>
<evidence type="ECO:0000256" key="1">
    <source>
        <dbReference type="ARBA" id="ARBA00004496"/>
    </source>
</evidence>
<evidence type="ECO:0000313" key="13">
    <source>
        <dbReference type="EMBL" id="SFC32316.1"/>
    </source>
</evidence>
<dbReference type="AlphaFoldDB" id="A0A1I1I814"/>
<evidence type="ECO:0000256" key="3">
    <source>
        <dbReference type="ARBA" id="ARBA00015195"/>
    </source>
</evidence>
<feature type="coiled-coil region" evidence="12">
    <location>
        <begin position="74"/>
        <end position="101"/>
    </location>
</feature>
<dbReference type="PANTHER" id="PTHR34981">
    <property type="entry name" value="CELL DIVISION PROTEIN ZAPA"/>
    <property type="match status" value="1"/>
</dbReference>
<name>A0A1I1I814_9GAMM</name>
<keyword evidence="7" id="KW-0717">Septation</keyword>
<keyword evidence="8" id="KW-0131">Cell cycle</keyword>
<dbReference type="OrthoDB" id="5772359at2"/>
<dbReference type="GO" id="GO:0030428">
    <property type="term" value="C:cell septum"/>
    <property type="evidence" value="ECO:0007669"/>
    <property type="project" value="TreeGrafter"/>
</dbReference>
<evidence type="ECO:0000256" key="12">
    <source>
        <dbReference type="SAM" id="Coils"/>
    </source>
</evidence>
<protein>
    <recommendedName>
        <fullName evidence="3">Cell division protein ZapA</fullName>
    </recommendedName>
    <alternativeName>
        <fullName evidence="11">Z ring-associated protein ZapA</fullName>
    </alternativeName>
</protein>
<dbReference type="GO" id="GO:0000917">
    <property type="term" value="P:division septum assembly"/>
    <property type="evidence" value="ECO:0007669"/>
    <property type="project" value="UniProtKB-KW"/>
</dbReference>